<dbReference type="SMART" id="SM00360">
    <property type="entry name" value="RRM"/>
    <property type="match status" value="1"/>
</dbReference>
<dbReference type="CDD" id="cd12358">
    <property type="entry name" value="RRM1_VICKZ"/>
    <property type="match status" value="1"/>
</dbReference>
<proteinExistence type="predicted"/>
<dbReference type="InterPro" id="IPR035979">
    <property type="entry name" value="RBD_domain_sf"/>
</dbReference>
<evidence type="ECO:0000313" key="5">
    <source>
        <dbReference type="EMBL" id="KAK6622180.1"/>
    </source>
</evidence>
<protein>
    <recommendedName>
        <fullName evidence="4">RRM domain-containing protein</fullName>
    </recommendedName>
</protein>
<accession>A0ABR1ALL1</accession>
<dbReference type="Gene3D" id="3.30.70.330">
    <property type="match status" value="1"/>
</dbReference>
<dbReference type="InterPro" id="IPR000504">
    <property type="entry name" value="RRM_dom"/>
</dbReference>
<gene>
    <name evidence="5" type="ORF">RUM44_001987</name>
</gene>
<evidence type="ECO:0000256" key="3">
    <source>
        <dbReference type="SAM" id="MobiDB-lite"/>
    </source>
</evidence>
<feature type="domain" description="RRM" evidence="4">
    <location>
        <begin position="2"/>
        <end position="76"/>
    </location>
</feature>
<reference evidence="5 6" key="1">
    <citation type="submission" date="2023-09" db="EMBL/GenBank/DDBJ databases">
        <title>Genomes of two closely related lineages of the louse Polyplax serrata with different host specificities.</title>
        <authorList>
            <person name="Martinu J."/>
            <person name="Tarabai H."/>
            <person name="Stefka J."/>
            <person name="Hypsa V."/>
        </authorList>
    </citation>
    <scope>NUCLEOTIDE SEQUENCE [LARGE SCALE GENOMIC DNA]</scope>
    <source>
        <strain evidence="5">98ZLc_SE</strain>
    </source>
</reference>
<dbReference type="Pfam" id="PF00076">
    <property type="entry name" value="RRM_1"/>
    <property type="match status" value="1"/>
</dbReference>
<dbReference type="PROSITE" id="PS50102">
    <property type="entry name" value="RRM"/>
    <property type="match status" value="1"/>
</dbReference>
<sequence>MSKLYVGNLSADVSEFSLRQLFLDNNISCGAILVKRGGYAFVDCPDQSSADRAIDKLNGKCIPSGLKTAQVSLEKFVIDVMHKEIEKRAMTRPFGLSYSPASSQRYNFQGSSIVVEPSVAGGSKKRGSGGGDSDSPTEQLGNGWRVFHIPEKPVPPKTSLQYFFQFSDRSSGTLIGLIKEIWKPDSEFG</sequence>
<evidence type="ECO:0000259" key="4">
    <source>
        <dbReference type="PROSITE" id="PS50102"/>
    </source>
</evidence>
<dbReference type="EMBL" id="JAWJWF010000047">
    <property type="protein sequence ID" value="KAK6622180.1"/>
    <property type="molecule type" value="Genomic_DNA"/>
</dbReference>
<keyword evidence="6" id="KW-1185">Reference proteome</keyword>
<dbReference type="SUPFAM" id="SSF54928">
    <property type="entry name" value="RNA-binding domain, RBD"/>
    <property type="match status" value="1"/>
</dbReference>
<dbReference type="Proteomes" id="UP001359485">
    <property type="component" value="Unassembled WGS sequence"/>
</dbReference>
<comment type="caution">
    <text evidence="5">The sequence shown here is derived from an EMBL/GenBank/DDBJ whole genome shotgun (WGS) entry which is preliminary data.</text>
</comment>
<dbReference type="InterPro" id="IPR012677">
    <property type="entry name" value="Nucleotide-bd_a/b_plait_sf"/>
</dbReference>
<evidence type="ECO:0000256" key="1">
    <source>
        <dbReference type="ARBA" id="ARBA00022884"/>
    </source>
</evidence>
<evidence type="ECO:0000313" key="6">
    <source>
        <dbReference type="Proteomes" id="UP001359485"/>
    </source>
</evidence>
<evidence type="ECO:0000256" key="2">
    <source>
        <dbReference type="PROSITE-ProRule" id="PRU00176"/>
    </source>
</evidence>
<feature type="region of interest" description="Disordered" evidence="3">
    <location>
        <begin position="118"/>
        <end position="141"/>
    </location>
</feature>
<name>A0ABR1ALL1_POLSC</name>
<organism evidence="5 6">
    <name type="scientific">Polyplax serrata</name>
    <name type="common">Common mouse louse</name>
    <dbReference type="NCBI Taxonomy" id="468196"/>
    <lineage>
        <taxon>Eukaryota</taxon>
        <taxon>Metazoa</taxon>
        <taxon>Ecdysozoa</taxon>
        <taxon>Arthropoda</taxon>
        <taxon>Hexapoda</taxon>
        <taxon>Insecta</taxon>
        <taxon>Pterygota</taxon>
        <taxon>Neoptera</taxon>
        <taxon>Paraneoptera</taxon>
        <taxon>Psocodea</taxon>
        <taxon>Troctomorpha</taxon>
        <taxon>Phthiraptera</taxon>
        <taxon>Anoplura</taxon>
        <taxon>Polyplacidae</taxon>
        <taxon>Polyplax</taxon>
    </lineage>
</organism>
<keyword evidence="1 2" id="KW-0694">RNA-binding</keyword>